<dbReference type="PANTHER" id="PTHR24286:SF24">
    <property type="entry name" value="LANOSTEROL 14-ALPHA DEMETHYLASE"/>
    <property type="match status" value="1"/>
</dbReference>
<dbReference type="Proteomes" id="UP000075260">
    <property type="component" value="Unassembled WGS sequence"/>
</dbReference>
<evidence type="ECO:0000256" key="1">
    <source>
        <dbReference type="ARBA" id="ARBA00001971"/>
    </source>
</evidence>
<feature type="binding site" description="axial binding residue" evidence="8">
    <location>
        <position position="360"/>
    </location>
    <ligand>
        <name>heme</name>
        <dbReference type="ChEBI" id="CHEBI:30413"/>
    </ligand>
    <ligandPart>
        <name>Fe</name>
        <dbReference type="ChEBI" id="CHEBI:18248"/>
    </ligandPart>
</feature>
<comment type="similarity">
    <text evidence="2">Belongs to the cytochrome P450 family.</text>
</comment>
<dbReference type="CDD" id="cd11067">
    <property type="entry name" value="CYP152"/>
    <property type="match status" value="1"/>
</dbReference>
<dbReference type="SUPFAM" id="SSF48264">
    <property type="entry name" value="Cytochrome P450"/>
    <property type="match status" value="1"/>
</dbReference>
<evidence type="ECO:0000256" key="7">
    <source>
        <dbReference type="ARBA" id="ARBA00023033"/>
    </source>
</evidence>
<dbReference type="InterPro" id="IPR002401">
    <property type="entry name" value="Cyt_P450_E_grp-I"/>
</dbReference>
<dbReference type="GO" id="GO:0004497">
    <property type="term" value="F:monooxygenase activity"/>
    <property type="evidence" value="ECO:0007669"/>
    <property type="project" value="UniProtKB-KW"/>
</dbReference>
<sequence length="430" mass="48059">MPRDPLPDSTLALLADPYRLIQRRCRQLGADLFETRLLLQRTICMTGPEAARLFYDPSRFTRKGAAPVRLKATLFGSGGVQGLDAEAHRHRKLMFMSMMAPEALQRLVDIAADQWRAHARRWTATSEGVALYEQAHEVLTRAVCAWAGVPLAEEEVPRRTRQLAALFEGAGAVGPRHWRALLARQQADAWLAGVVEQIRAGRLSVPEGSPVHVVATHRGLDGELLSPKVAAVEINNVLRPTVAVSVYITFVAHALHAHPASRQRIAAGDEAYLERFVQEVRRFYPFFPAAAARTRDAFTWQGYRFPAGVRVLLDLHGTNRDPRAWESPDLFLPDRFLREQPGMFDMIPQGGGDHREHHRCPGEWIAVELMKGAARFLTREIRYDVPPQDLEIDGARLPALPRSHFVMSHVAWRADPPARVASPEVGISSP</sequence>
<dbReference type="GO" id="GO:0016705">
    <property type="term" value="F:oxidoreductase activity, acting on paired donors, with incorporation or reduction of molecular oxygen"/>
    <property type="evidence" value="ECO:0007669"/>
    <property type="project" value="InterPro"/>
</dbReference>
<dbReference type="GO" id="GO:0005506">
    <property type="term" value="F:iron ion binding"/>
    <property type="evidence" value="ECO:0007669"/>
    <property type="project" value="InterPro"/>
</dbReference>
<evidence type="ECO:0000256" key="6">
    <source>
        <dbReference type="ARBA" id="ARBA00023004"/>
    </source>
</evidence>
<gene>
    <name evidence="9" type="ORF">BE15_04190</name>
</gene>
<dbReference type="Gene3D" id="1.10.630.10">
    <property type="entry name" value="Cytochrome P450"/>
    <property type="match status" value="1"/>
</dbReference>
<dbReference type="EMBL" id="JEMA01000926">
    <property type="protein sequence ID" value="KYF64241.1"/>
    <property type="molecule type" value="Genomic_DNA"/>
</dbReference>
<dbReference type="GO" id="GO:0020037">
    <property type="term" value="F:heme binding"/>
    <property type="evidence" value="ECO:0007669"/>
    <property type="project" value="InterPro"/>
</dbReference>
<keyword evidence="7" id="KW-0503">Monooxygenase</keyword>
<dbReference type="PRINTS" id="PR00463">
    <property type="entry name" value="EP450I"/>
</dbReference>
<keyword evidence="6 8" id="KW-0408">Iron</keyword>
<evidence type="ECO:0000313" key="9">
    <source>
        <dbReference type="EMBL" id="KYF64241.1"/>
    </source>
</evidence>
<evidence type="ECO:0000256" key="8">
    <source>
        <dbReference type="PIRSR" id="PIRSR602401-1"/>
    </source>
</evidence>
<keyword evidence="3 8" id="KW-0349">Heme</keyword>
<accession>A0A150Q8F9</accession>
<evidence type="ECO:0000256" key="2">
    <source>
        <dbReference type="ARBA" id="ARBA00010617"/>
    </source>
</evidence>
<name>A0A150Q8F9_SORCE</name>
<dbReference type="Pfam" id="PF00067">
    <property type="entry name" value="p450"/>
    <property type="match status" value="1"/>
</dbReference>
<evidence type="ECO:0000256" key="5">
    <source>
        <dbReference type="ARBA" id="ARBA00023002"/>
    </source>
</evidence>
<evidence type="ECO:0000256" key="4">
    <source>
        <dbReference type="ARBA" id="ARBA00022723"/>
    </source>
</evidence>
<reference evidence="9 10" key="1">
    <citation type="submission" date="2014-02" db="EMBL/GenBank/DDBJ databases">
        <title>The small core and large imbalanced accessory genome model reveals a collaborative survival strategy of Sorangium cellulosum strains in nature.</title>
        <authorList>
            <person name="Han K."/>
            <person name="Peng R."/>
            <person name="Blom J."/>
            <person name="Li Y.-Z."/>
        </authorList>
    </citation>
    <scope>NUCLEOTIDE SEQUENCE [LARGE SCALE GENOMIC DNA]</scope>
    <source>
        <strain evidence="9 10">So0008-312</strain>
    </source>
</reference>
<keyword evidence="4 8" id="KW-0479">Metal-binding</keyword>
<dbReference type="GO" id="GO:0016125">
    <property type="term" value="P:sterol metabolic process"/>
    <property type="evidence" value="ECO:0007669"/>
    <property type="project" value="TreeGrafter"/>
</dbReference>
<comment type="caution">
    <text evidence="9">The sequence shown here is derived from an EMBL/GenBank/DDBJ whole genome shotgun (WGS) entry which is preliminary data.</text>
</comment>
<comment type="cofactor">
    <cofactor evidence="1 8">
        <name>heme</name>
        <dbReference type="ChEBI" id="CHEBI:30413"/>
    </cofactor>
</comment>
<protein>
    <submittedName>
        <fullName evidence="9">Cytochrome</fullName>
    </submittedName>
</protein>
<evidence type="ECO:0000313" key="10">
    <source>
        <dbReference type="Proteomes" id="UP000075260"/>
    </source>
</evidence>
<dbReference type="AlphaFoldDB" id="A0A150Q8F9"/>
<evidence type="ECO:0000256" key="3">
    <source>
        <dbReference type="ARBA" id="ARBA00022617"/>
    </source>
</evidence>
<dbReference type="PANTHER" id="PTHR24286">
    <property type="entry name" value="CYTOCHROME P450 26"/>
    <property type="match status" value="1"/>
</dbReference>
<proteinExistence type="inferred from homology"/>
<dbReference type="InterPro" id="IPR001128">
    <property type="entry name" value="Cyt_P450"/>
</dbReference>
<organism evidence="9 10">
    <name type="scientific">Sorangium cellulosum</name>
    <name type="common">Polyangium cellulosum</name>
    <dbReference type="NCBI Taxonomy" id="56"/>
    <lineage>
        <taxon>Bacteria</taxon>
        <taxon>Pseudomonadati</taxon>
        <taxon>Myxococcota</taxon>
        <taxon>Polyangia</taxon>
        <taxon>Polyangiales</taxon>
        <taxon>Polyangiaceae</taxon>
        <taxon>Sorangium</taxon>
    </lineage>
</organism>
<keyword evidence="5" id="KW-0560">Oxidoreductase</keyword>
<dbReference type="InterPro" id="IPR036396">
    <property type="entry name" value="Cyt_P450_sf"/>
</dbReference>